<evidence type="ECO:0000313" key="1">
    <source>
        <dbReference type="Ensembl" id="ENSPPYP00000044099.1"/>
    </source>
</evidence>
<dbReference type="GeneTree" id="ENSGT00860000135750"/>
<organism evidence="1 2">
    <name type="scientific">Pongo abelii</name>
    <name type="common">Sumatran orangutan</name>
    <name type="synonym">Pongo pygmaeus abelii</name>
    <dbReference type="NCBI Taxonomy" id="9601"/>
    <lineage>
        <taxon>Eukaryota</taxon>
        <taxon>Metazoa</taxon>
        <taxon>Chordata</taxon>
        <taxon>Craniata</taxon>
        <taxon>Vertebrata</taxon>
        <taxon>Euteleostomi</taxon>
        <taxon>Mammalia</taxon>
        <taxon>Eutheria</taxon>
        <taxon>Euarchontoglires</taxon>
        <taxon>Primates</taxon>
        <taxon>Haplorrhini</taxon>
        <taxon>Catarrhini</taxon>
        <taxon>Hominidae</taxon>
        <taxon>Pongo</taxon>
    </lineage>
</organism>
<accession>A0A8I5TYK9</accession>
<keyword evidence="2" id="KW-1185">Reference proteome</keyword>
<dbReference type="OMA" id="KPWNIAV"/>
<name>A0A8I5TYK9_PONAB</name>
<dbReference type="AlphaFoldDB" id="A0A8I5TYK9"/>
<sequence length="78" mass="8842">MNILSPERFLLLSVFYSCLLSSRPLKKLGRPWNIAVSSFSSAFPSSLRCQLFLMSLFDISARTSLPTVSPVRHPFHKN</sequence>
<proteinExistence type="predicted"/>
<dbReference type="Ensembl" id="ENSPPYT00000051248.1">
    <property type="protein sequence ID" value="ENSPPYP00000044099.1"/>
    <property type="gene ID" value="ENSPPYG00000037840.1"/>
</dbReference>
<reference evidence="1" key="2">
    <citation type="submission" date="2025-08" db="UniProtKB">
        <authorList>
            <consortium name="Ensembl"/>
        </authorList>
    </citation>
    <scope>IDENTIFICATION</scope>
</reference>
<reference evidence="1" key="3">
    <citation type="submission" date="2025-09" db="UniProtKB">
        <authorList>
            <consortium name="Ensembl"/>
        </authorList>
    </citation>
    <scope>IDENTIFICATION</scope>
</reference>
<dbReference type="Proteomes" id="UP000001595">
    <property type="component" value="Chromosome 15"/>
</dbReference>
<reference evidence="1 2" key="1">
    <citation type="submission" date="2008-02" db="EMBL/GenBank/DDBJ databases">
        <title>A 6x draft sequence assembly of the Pongo pygmaeus abelii genome.</title>
        <authorList>
            <person name="Wilson R.K."/>
            <person name="Mardis E."/>
        </authorList>
    </citation>
    <scope>NUCLEOTIDE SEQUENCE [LARGE SCALE GENOMIC DNA]</scope>
</reference>
<protein>
    <submittedName>
        <fullName evidence="1">Uncharacterized protein</fullName>
    </submittedName>
</protein>
<evidence type="ECO:0000313" key="2">
    <source>
        <dbReference type="Proteomes" id="UP000001595"/>
    </source>
</evidence>